<dbReference type="PANTHER" id="PTHR40940:SF1">
    <property type="entry name" value="PROTEIN BATD"/>
    <property type="match status" value="1"/>
</dbReference>
<comment type="caution">
    <text evidence="1">The sequence shown here is derived from an EMBL/GenBank/DDBJ whole genome shotgun (WGS) entry which is preliminary data.</text>
</comment>
<keyword evidence="2" id="KW-1185">Reference proteome</keyword>
<dbReference type="RefSeq" id="WP_035711446.1">
    <property type="nucleotide sequence ID" value="NZ_CAMIFG010000005.1"/>
</dbReference>
<name>A0A086Y2R0_9RHOB</name>
<dbReference type="Proteomes" id="UP000028826">
    <property type="component" value="Unassembled WGS sequence"/>
</dbReference>
<dbReference type="eggNOG" id="ENOG502Z94R">
    <property type="taxonomic scope" value="Bacteria"/>
</dbReference>
<dbReference type="GeneID" id="39676171"/>
<dbReference type="AlphaFoldDB" id="A0A086Y2R0"/>
<dbReference type="PANTHER" id="PTHR40940">
    <property type="entry name" value="PROTEIN BATD-RELATED"/>
    <property type="match status" value="1"/>
</dbReference>
<dbReference type="STRING" id="195105.CN97_17595"/>
<dbReference type="EMBL" id="JGYG01000007">
    <property type="protein sequence ID" value="KFI28560.1"/>
    <property type="molecule type" value="Genomic_DNA"/>
</dbReference>
<organism evidence="1 2">
    <name type="scientific">Haematobacter massiliensis</name>
    <dbReference type="NCBI Taxonomy" id="195105"/>
    <lineage>
        <taxon>Bacteria</taxon>
        <taxon>Pseudomonadati</taxon>
        <taxon>Pseudomonadota</taxon>
        <taxon>Alphaproteobacteria</taxon>
        <taxon>Rhodobacterales</taxon>
        <taxon>Paracoccaceae</taxon>
        <taxon>Haematobacter</taxon>
    </lineage>
</organism>
<dbReference type="InterPro" id="IPR025738">
    <property type="entry name" value="BatD"/>
</dbReference>
<reference evidence="1 2" key="1">
    <citation type="submission" date="2014-03" db="EMBL/GenBank/DDBJ databases">
        <title>Genome of Haematobacter massiliensis CCUG 47968.</title>
        <authorList>
            <person name="Wang D."/>
            <person name="Wang G."/>
        </authorList>
    </citation>
    <scope>NUCLEOTIDE SEQUENCE [LARGE SCALE GENOMIC DNA]</scope>
    <source>
        <strain evidence="1 2">CCUG 47968</strain>
    </source>
</reference>
<gene>
    <name evidence="1" type="ORF">CN97_17595</name>
</gene>
<accession>A0A086Y2R0</accession>
<evidence type="ECO:0000313" key="1">
    <source>
        <dbReference type="EMBL" id="KFI28560.1"/>
    </source>
</evidence>
<evidence type="ECO:0000313" key="2">
    <source>
        <dbReference type="Proteomes" id="UP000028826"/>
    </source>
</evidence>
<sequence>MVRWLFLSLALLASPAGAESLTLTIRPEPRHQDLIVGEMLPVTIRAVYDRKVANEKLEIAPSDGFDWIQIAPDSWRQEMIDGLPWQVMERHLALFPRRSGVLHFGPVLHHLTIIDEASQRQPREVKAQPVEIPVGPFPAERGWKLAAERLTLRQELSTDPAHLADGETVTRRIILTAEGALPEMLPPRPVVSENWLITFAAPVERKLTLTAEGPMAEVVWTWQFRPETGEPGVIEPVTIPYFDSRSRRIETVEIPPLSIGYASFTANRAATGRFGMWEDALSGAAIVAGIGAGTGLMLWRSAPAVGRAGWKRLRRRWSPFPRLALGRAARSDDPLALRRAAGAYLDGRTSPEIRSLLAGLDRRIYGPDPQGFRPRVFARDLRRAASRAEF</sequence>
<dbReference type="OrthoDB" id="7688940at2"/>
<protein>
    <submittedName>
        <fullName evidence="1">Uncharacterized protein</fullName>
    </submittedName>
</protein>
<proteinExistence type="predicted"/>